<dbReference type="OrthoDB" id="446890at2759"/>
<keyword evidence="5" id="KW-1185">Reference proteome</keyword>
<name>A0A9N9WYY0_PHACE</name>
<dbReference type="PROSITE" id="PS51355">
    <property type="entry name" value="GLUTATHIONE_PEROXID_3"/>
    <property type="match status" value="1"/>
</dbReference>
<evidence type="ECO:0008006" key="6">
    <source>
        <dbReference type="Google" id="ProtNLM"/>
    </source>
</evidence>
<evidence type="ECO:0000313" key="5">
    <source>
        <dbReference type="Proteomes" id="UP001153737"/>
    </source>
</evidence>
<dbReference type="SUPFAM" id="SSF52833">
    <property type="entry name" value="Thioredoxin-like"/>
    <property type="match status" value="1"/>
</dbReference>
<accession>A0A9N9WYY0</accession>
<dbReference type="AlphaFoldDB" id="A0A9N9WYY0"/>
<dbReference type="EMBL" id="OU896719">
    <property type="protein sequence ID" value="CAG9816177.1"/>
    <property type="molecule type" value="Genomic_DNA"/>
</dbReference>
<comment type="similarity">
    <text evidence="1">Belongs to the glutathione peroxidase family.</text>
</comment>
<organism evidence="4 5">
    <name type="scientific">Phaedon cochleariae</name>
    <name type="common">Mustard beetle</name>
    <dbReference type="NCBI Taxonomy" id="80249"/>
    <lineage>
        <taxon>Eukaryota</taxon>
        <taxon>Metazoa</taxon>
        <taxon>Ecdysozoa</taxon>
        <taxon>Arthropoda</taxon>
        <taxon>Hexapoda</taxon>
        <taxon>Insecta</taxon>
        <taxon>Pterygota</taxon>
        <taxon>Neoptera</taxon>
        <taxon>Endopterygota</taxon>
        <taxon>Coleoptera</taxon>
        <taxon>Polyphaga</taxon>
        <taxon>Cucujiformia</taxon>
        <taxon>Chrysomeloidea</taxon>
        <taxon>Chrysomelidae</taxon>
        <taxon>Chrysomelinae</taxon>
        <taxon>Chrysomelini</taxon>
        <taxon>Phaedon</taxon>
    </lineage>
</organism>
<keyword evidence="2" id="KW-0575">Peroxidase</keyword>
<dbReference type="InterPro" id="IPR036249">
    <property type="entry name" value="Thioredoxin-like_sf"/>
</dbReference>
<evidence type="ECO:0000313" key="4">
    <source>
        <dbReference type="EMBL" id="CAG9816177.1"/>
    </source>
</evidence>
<dbReference type="Proteomes" id="UP001153737">
    <property type="component" value="Chromosome 13"/>
</dbReference>
<sequence>MQSKRKLNAAEAHLLWKYLKHEQGGILGDFVKCNCTKSIVDKKESHLLWKYLKHEQGGILGDFVEWNYTKFIVDKKGKPVERQGAECQPKRSRYFVGEVLVVRCFKRRNGF</sequence>
<reference evidence="4" key="1">
    <citation type="submission" date="2022-01" db="EMBL/GenBank/DDBJ databases">
        <authorList>
            <person name="King R."/>
        </authorList>
    </citation>
    <scope>NUCLEOTIDE SEQUENCE</scope>
</reference>
<dbReference type="PANTHER" id="PTHR11592">
    <property type="entry name" value="GLUTATHIONE PEROXIDASE"/>
    <property type="match status" value="1"/>
</dbReference>
<protein>
    <recommendedName>
        <fullName evidence="6">Glutathione peroxidase</fullName>
    </recommendedName>
</protein>
<dbReference type="InterPro" id="IPR000889">
    <property type="entry name" value="Glutathione_peroxidase"/>
</dbReference>
<dbReference type="GO" id="GO:0006979">
    <property type="term" value="P:response to oxidative stress"/>
    <property type="evidence" value="ECO:0007669"/>
    <property type="project" value="InterPro"/>
</dbReference>
<evidence type="ECO:0000256" key="2">
    <source>
        <dbReference type="ARBA" id="ARBA00022559"/>
    </source>
</evidence>
<keyword evidence="3" id="KW-0560">Oxidoreductase</keyword>
<gene>
    <name evidence="4" type="ORF">PHAECO_LOCUS3539</name>
</gene>
<reference evidence="4" key="2">
    <citation type="submission" date="2022-10" db="EMBL/GenBank/DDBJ databases">
        <authorList>
            <consortium name="ENA_rothamsted_submissions"/>
            <consortium name="culmorum"/>
            <person name="King R."/>
        </authorList>
    </citation>
    <scope>NUCLEOTIDE SEQUENCE</scope>
</reference>
<dbReference type="GO" id="GO:0004601">
    <property type="term" value="F:peroxidase activity"/>
    <property type="evidence" value="ECO:0007669"/>
    <property type="project" value="UniProtKB-KW"/>
</dbReference>
<dbReference type="Gene3D" id="3.40.30.10">
    <property type="entry name" value="Glutaredoxin"/>
    <property type="match status" value="2"/>
</dbReference>
<dbReference type="PANTHER" id="PTHR11592:SF134">
    <property type="entry name" value="PHOSPHOLIPID HYDROPEROXIDE GLUTATHIONE PEROXIDASE"/>
    <property type="match status" value="1"/>
</dbReference>
<proteinExistence type="inferred from homology"/>
<evidence type="ECO:0000256" key="3">
    <source>
        <dbReference type="ARBA" id="ARBA00023002"/>
    </source>
</evidence>
<evidence type="ECO:0000256" key="1">
    <source>
        <dbReference type="ARBA" id="ARBA00006926"/>
    </source>
</evidence>